<dbReference type="Proteomes" id="UP001353858">
    <property type="component" value="Unassembled WGS sequence"/>
</dbReference>
<keyword evidence="2" id="KW-1185">Reference proteome</keyword>
<evidence type="ECO:0000313" key="2">
    <source>
        <dbReference type="Proteomes" id="UP001353858"/>
    </source>
</evidence>
<accession>A0AAN7SSD4</accession>
<evidence type="ECO:0000313" key="1">
    <source>
        <dbReference type="EMBL" id="KAK4883770.1"/>
    </source>
</evidence>
<dbReference type="AlphaFoldDB" id="A0AAN7SSD4"/>
<gene>
    <name evidence="1" type="ORF">RN001_000041</name>
</gene>
<protein>
    <submittedName>
        <fullName evidence="1">Uncharacterized protein</fullName>
    </submittedName>
</protein>
<reference evidence="2" key="1">
    <citation type="submission" date="2023-01" db="EMBL/GenBank/DDBJ databases">
        <title>Key to firefly adult light organ development and bioluminescence: homeobox transcription factors regulate luciferase expression and transportation to peroxisome.</title>
        <authorList>
            <person name="Fu X."/>
        </authorList>
    </citation>
    <scope>NUCLEOTIDE SEQUENCE [LARGE SCALE GENOMIC DNA]</scope>
</reference>
<name>A0AAN7SSD4_9COLE</name>
<proteinExistence type="predicted"/>
<dbReference type="EMBL" id="JARPUR010000001">
    <property type="protein sequence ID" value="KAK4883770.1"/>
    <property type="molecule type" value="Genomic_DNA"/>
</dbReference>
<organism evidence="1 2">
    <name type="scientific">Aquatica leii</name>
    <dbReference type="NCBI Taxonomy" id="1421715"/>
    <lineage>
        <taxon>Eukaryota</taxon>
        <taxon>Metazoa</taxon>
        <taxon>Ecdysozoa</taxon>
        <taxon>Arthropoda</taxon>
        <taxon>Hexapoda</taxon>
        <taxon>Insecta</taxon>
        <taxon>Pterygota</taxon>
        <taxon>Neoptera</taxon>
        <taxon>Endopterygota</taxon>
        <taxon>Coleoptera</taxon>
        <taxon>Polyphaga</taxon>
        <taxon>Elateriformia</taxon>
        <taxon>Elateroidea</taxon>
        <taxon>Lampyridae</taxon>
        <taxon>Luciolinae</taxon>
        <taxon>Aquatica</taxon>
    </lineage>
</organism>
<comment type="caution">
    <text evidence="1">The sequence shown here is derived from an EMBL/GenBank/DDBJ whole genome shotgun (WGS) entry which is preliminary data.</text>
</comment>
<sequence length="117" mass="13270">MSTATGVVGDNTILCHDVVTIGKQAMAKIQKLPFRNIKLSRKDRALPLFSMNSTIKIDNEKVVVYRLLLFQQISNTKKSDEDLKNYMQYELAPYPLAFFSESGIGKCKQSALYTLFK</sequence>